<reference evidence="1" key="2">
    <citation type="submission" date="2022-01" db="EMBL/GenBank/DDBJ databases">
        <authorList>
            <person name="Yamashiro T."/>
            <person name="Shiraishi A."/>
            <person name="Satake H."/>
            <person name="Nakayama K."/>
        </authorList>
    </citation>
    <scope>NUCLEOTIDE SEQUENCE</scope>
</reference>
<sequence length="97" mass="11193">MRSVGSSMQSIISYLIPLAKRKMTRSVIGKIVVAATAYFVWHERNIRLFKGNKRSVQEIIECTMTSIRLKLLSCRFKKSNDGVLFARLWDLPEAIFK</sequence>
<keyword evidence="2" id="KW-1185">Reference proteome</keyword>
<proteinExistence type="predicted"/>
<comment type="caution">
    <text evidence="1">The sequence shown here is derived from an EMBL/GenBank/DDBJ whole genome shotgun (WGS) entry which is preliminary data.</text>
</comment>
<evidence type="ECO:0000313" key="1">
    <source>
        <dbReference type="EMBL" id="GJU07222.1"/>
    </source>
</evidence>
<dbReference type="Proteomes" id="UP001151760">
    <property type="component" value="Unassembled WGS sequence"/>
</dbReference>
<dbReference type="EMBL" id="BQNB010021516">
    <property type="protein sequence ID" value="GJU07222.1"/>
    <property type="molecule type" value="Genomic_DNA"/>
</dbReference>
<name>A0ABQ5J414_9ASTR</name>
<organism evidence="1 2">
    <name type="scientific">Tanacetum coccineum</name>
    <dbReference type="NCBI Taxonomy" id="301880"/>
    <lineage>
        <taxon>Eukaryota</taxon>
        <taxon>Viridiplantae</taxon>
        <taxon>Streptophyta</taxon>
        <taxon>Embryophyta</taxon>
        <taxon>Tracheophyta</taxon>
        <taxon>Spermatophyta</taxon>
        <taxon>Magnoliopsida</taxon>
        <taxon>eudicotyledons</taxon>
        <taxon>Gunneridae</taxon>
        <taxon>Pentapetalae</taxon>
        <taxon>asterids</taxon>
        <taxon>campanulids</taxon>
        <taxon>Asterales</taxon>
        <taxon>Asteraceae</taxon>
        <taxon>Asteroideae</taxon>
        <taxon>Anthemideae</taxon>
        <taxon>Anthemidinae</taxon>
        <taxon>Tanacetum</taxon>
    </lineage>
</organism>
<reference evidence="1" key="1">
    <citation type="journal article" date="2022" name="Int. J. Mol. Sci.">
        <title>Draft Genome of Tanacetum Coccineum: Genomic Comparison of Closely Related Tanacetum-Family Plants.</title>
        <authorList>
            <person name="Yamashiro T."/>
            <person name="Shiraishi A."/>
            <person name="Nakayama K."/>
            <person name="Satake H."/>
        </authorList>
    </citation>
    <scope>NUCLEOTIDE SEQUENCE</scope>
</reference>
<evidence type="ECO:0000313" key="2">
    <source>
        <dbReference type="Proteomes" id="UP001151760"/>
    </source>
</evidence>
<protein>
    <submittedName>
        <fullName evidence="1">Uncharacterized protein</fullName>
    </submittedName>
</protein>
<gene>
    <name evidence="1" type="ORF">Tco_1123652</name>
</gene>
<accession>A0ABQ5J414</accession>